<name>A0A447TA92_CHRVL</name>
<evidence type="ECO:0000313" key="2">
    <source>
        <dbReference type="EMBL" id="VEB41783.1"/>
    </source>
</evidence>
<organism evidence="2 3">
    <name type="scientific">Chromobacterium violaceum</name>
    <dbReference type="NCBI Taxonomy" id="536"/>
    <lineage>
        <taxon>Bacteria</taxon>
        <taxon>Pseudomonadati</taxon>
        <taxon>Pseudomonadota</taxon>
        <taxon>Betaproteobacteria</taxon>
        <taxon>Neisseriales</taxon>
        <taxon>Chromobacteriaceae</taxon>
        <taxon>Chromobacterium</taxon>
    </lineage>
</organism>
<accession>A0A447TA92</accession>
<dbReference type="EMBL" id="LR134182">
    <property type="protein sequence ID" value="VEB41783.1"/>
    <property type="molecule type" value="Genomic_DNA"/>
</dbReference>
<feature type="region of interest" description="Disordered" evidence="1">
    <location>
        <begin position="1"/>
        <end position="47"/>
    </location>
</feature>
<sequence>MMGTMISSSGSLASAQAASVKGANSSAMATAPRSRMRQTGSAPGAAG</sequence>
<gene>
    <name evidence="2" type="ORF">NCTC9695_02223</name>
</gene>
<feature type="compositionally biased region" description="Low complexity" evidence="1">
    <location>
        <begin position="7"/>
        <end position="19"/>
    </location>
</feature>
<evidence type="ECO:0000256" key="1">
    <source>
        <dbReference type="SAM" id="MobiDB-lite"/>
    </source>
</evidence>
<protein>
    <submittedName>
        <fullName evidence="2">Uncharacterized protein</fullName>
    </submittedName>
</protein>
<dbReference type="Proteomes" id="UP000275777">
    <property type="component" value="Chromosome"/>
</dbReference>
<dbReference type="AlphaFoldDB" id="A0A447TA92"/>
<reference evidence="2 3" key="1">
    <citation type="submission" date="2018-12" db="EMBL/GenBank/DDBJ databases">
        <authorList>
            <consortium name="Pathogen Informatics"/>
        </authorList>
    </citation>
    <scope>NUCLEOTIDE SEQUENCE [LARGE SCALE GENOMIC DNA]</scope>
    <source>
        <strain evidence="2 3">NCTC9695</strain>
    </source>
</reference>
<evidence type="ECO:0000313" key="3">
    <source>
        <dbReference type="Proteomes" id="UP000275777"/>
    </source>
</evidence>
<proteinExistence type="predicted"/>